<dbReference type="KEGG" id="bmic:BMR1_01G00600"/>
<dbReference type="OrthoDB" id="498125at2759"/>
<dbReference type="GeneID" id="24423200"/>
<dbReference type="Gene3D" id="3.60.10.10">
    <property type="entry name" value="Endonuclease/exonuclease/phosphatase"/>
    <property type="match status" value="1"/>
</dbReference>
<dbReference type="EMBL" id="FO082871">
    <property type="protein sequence ID" value="SIO73188.1"/>
    <property type="molecule type" value="Genomic_DNA"/>
</dbReference>
<dbReference type="GO" id="GO:0008081">
    <property type="term" value="F:phosphoric diester hydrolase activity"/>
    <property type="evidence" value="ECO:0007669"/>
    <property type="project" value="TreeGrafter"/>
</dbReference>
<dbReference type="InterPro" id="IPR036691">
    <property type="entry name" value="Endo/exonu/phosph_ase_sf"/>
</dbReference>
<evidence type="ECO:0000256" key="2">
    <source>
        <dbReference type="ARBA" id="ARBA00022801"/>
    </source>
</evidence>
<comment type="cofactor">
    <cofactor evidence="4">
        <name>Mg(2+)</name>
        <dbReference type="ChEBI" id="CHEBI:18420"/>
    </cofactor>
    <cofactor evidence="4">
        <name>Mn(2+)</name>
        <dbReference type="ChEBI" id="CHEBI:29035"/>
    </cofactor>
    <text evidence="4">Probably binds two magnesium or manganese ions per subunit.</text>
</comment>
<keyword evidence="3 4" id="KW-0460">Magnesium</keyword>
<accession>A0A1N6LWE0</accession>
<dbReference type="PANTHER" id="PTHR22748">
    <property type="entry name" value="AP ENDONUCLEASE"/>
    <property type="match status" value="1"/>
</dbReference>
<dbReference type="PROSITE" id="PS51435">
    <property type="entry name" value="AP_NUCLEASE_F1_4"/>
    <property type="match status" value="1"/>
</dbReference>
<dbReference type="GO" id="GO:0008311">
    <property type="term" value="F:double-stranded DNA 3'-5' DNA exonuclease activity"/>
    <property type="evidence" value="ECO:0007669"/>
    <property type="project" value="TreeGrafter"/>
</dbReference>
<reference evidence="6 7" key="2">
    <citation type="journal article" date="2013" name="PLoS ONE">
        <title>Whole genome mapping and re-organization of the nuclear and mitochondrial genomes of Babesia microti isolates.</title>
        <authorList>
            <person name="Cornillot E."/>
            <person name="Dassouli A."/>
            <person name="Garg A."/>
            <person name="Pachikara N."/>
            <person name="Randazzo S."/>
            <person name="Depoix D."/>
            <person name="Carcy B."/>
            <person name="Delbecq S."/>
            <person name="Frutos R."/>
            <person name="Silva J.C."/>
            <person name="Sutton R."/>
            <person name="Krause P.J."/>
            <person name="Mamoun C.B."/>
        </authorList>
    </citation>
    <scope>NUCLEOTIDE SEQUENCE [LARGE SCALE GENOMIC DNA]</scope>
    <source>
        <strain evidence="6 7">RI</strain>
    </source>
</reference>
<protein>
    <submittedName>
        <fullName evidence="6">DNA-(Apurinic or apyrimidinic site) lyase</fullName>
        <ecNumber evidence="6">4.2.99.18</ecNumber>
    </submittedName>
</protein>
<dbReference type="AlphaFoldDB" id="A0A1N6LWE0"/>
<keyword evidence="6" id="KW-0456">Lyase</keyword>
<dbReference type="Proteomes" id="UP000002899">
    <property type="component" value="Chromosome I"/>
</dbReference>
<keyword evidence="4" id="KW-0464">Manganese</keyword>
<evidence type="ECO:0000313" key="7">
    <source>
        <dbReference type="Proteomes" id="UP000002899"/>
    </source>
</evidence>
<feature type="binding site" evidence="4">
    <location>
        <position position="300"/>
    </location>
    <ligand>
        <name>Mg(2+)</name>
        <dbReference type="ChEBI" id="CHEBI:18420"/>
        <label>1</label>
    </ligand>
</feature>
<dbReference type="RefSeq" id="XP_021337296.1">
    <property type="nucleotide sequence ID" value="XM_021481562.1"/>
</dbReference>
<dbReference type="SUPFAM" id="SSF56219">
    <property type="entry name" value="DNase I-like"/>
    <property type="match status" value="1"/>
</dbReference>
<organism evidence="6 7">
    <name type="scientific">Babesia microti (strain RI)</name>
    <dbReference type="NCBI Taxonomy" id="1133968"/>
    <lineage>
        <taxon>Eukaryota</taxon>
        <taxon>Sar</taxon>
        <taxon>Alveolata</taxon>
        <taxon>Apicomplexa</taxon>
        <taxon>Aconoidasida</taxon>
        <taxon>Piroplasmida</taxon>
        <taxon>Babesiidae</taxon>
        <taxon>Babesia</taxon>
    </lineage>
</organism>
<feature type="site" description="Transition state stabilizer" evidence="5">
    <location>
        <position position="300"/>
    </location>
</feature>
<evidence type="ECO:0000256" key="3">
    <source>
        <dbReference type="ARBA" id="ARBA00022842"/>
    </source>
</evidence>
<evidence type="ECO:0000256" key="4">
    <source>
        <dbReference type="PIRSR" id="PIRSR604808-2"/>
    </source>
</evidence>
<reference evidence="6 7" key="1">
    <citation type="journal article" date="2012" name="Nucleic Acids Res.">
        <title>Sequencing of the smallest Apicomplexan genome from the human pathogen Babesia microti.</title>
        <authorList>
            <person name="Cornillot E."/>
            <person name="Hadj-Kaddour K."/>
            <person name="Dassouli A."/>
            <person name="Noel B."/>
            <person name="Ranwez V."/>
            <person name="Vacherie B."/>
            <person name="Augagneur Y."/>
            <person name="Bres V."/>
            <person name="Duclos A."/>
            <person name="Randazzo S."/>
            <person name="Carcy B."/>
            <person name="Debierre-Grockiego F."/>
            <person name="Delbecq S."/>
            <person name="Moubri-Menage K."/>
            <person name="Shams-Eldin H."/>
            <person name="Usmani-Brown S."/>
            <person name="Bringaud F."/>
            <person name="Wincker P."/>
            <person name="Vivares C.P."/>
            <person name="Schwarz R.T."/>
            <person name="Schetters T.P."/>
            <person name="Krause P.J."/>
            <person name="Gorenflot A."/>
            <person name="Berry V."/>
            <person name="Barbe V."/>
            <person name="Ben Mamoun C."/>
        </authorList>
    </citation>
    <scope>NUCLEOTIDE SEQUENCE [LARGE SCALE GENOMIC DNA]</scope>
    <source>
        <strain evidence="6 7">RI</strain>
    </source>
</reference>
<evidence type="ECO:0000256" key="5">
    <source>
        <dbReference type="PIRSR" id="PIRSR604808-3"/>
    </source>
</evidence>
<dbReference type="GO" id="GO:0006284">
    <property type="term" value="P:base-excision repair"/>
    <property type="evidence" value="ECO:0007669"/>
    <property type="project" value="TreeGrafter"/>
</dbReference>
<dbReference type="VEuPathDB" id="PiroplasmaDB:BMR1_01G00600"/>
<dbReference type="GO" id="GO:0005634">
    <property type="term" value="C:nucleus"/>
    <property type="evidence" value="ECO:0007669"/>
    <property type="project" value="TreeGrafter"/>
</dbReference>
<keyword evidence="1 4" id="KW-0479">Metal-binding</keyword>
<dbReference type="GO" id="GO:0140078">
    <property type="term" value="F:class I DNA-(apurinic or apyrimidinic site) endonuclease activity"/>
    <property type="evidence" value="ECO:0007669"/>
    <property type="project" value="UniProtKB-EC"/>
</dbReference>
<evidence type="ECO:0000256" key="1">
    <source>
        <dbReference type="ARBA" id="ARBA00022723"/>
    </source>
</evidence>
<gene>
    <name evidence="6" type="ORF">BMR1_01G00600</name>
</gene>
<proteinExistence type="predicted"/>
<dbReference type="EC" id="4.2.99.18" evidence="6"/>
<reference evidence="6 7" key="3">
    <citation type="journal article" date="2016" name="Sci. Rep.">
        <title>Genome-wide diversity and gene expression profiling of Babesia microti isolates identify polymorphic genes that mediate host-pathogen interactions.</title>
        <authorList>
            <person name="Silva J.C."/>
            <person name="Cornillot E."/>
            <person name="McCracken C."/>
            <person name="Usmani-Brown S."/>
            <person name="Dwivedi A."/>
            <person name="Ifeonu O.O."/>
            <person name="Crabtree J."/>
            <person name="Gotia H.T."/>
            <person name="Virji A.Z."/>
            <person name="Reynes C."/>
            <person name="Colinge J."/>
            <person name="Kumar V."/>
            <person name="Lawres L."/>
            <person name="Pazzi J.E."/>
            <person name="Pablo J.V."/>
            <person name="Hung C."/>
            <person name="Brancato J."/>
            <person name="Kumari P."/>
            <person name="Orvis J."/>
            <person name="Tretina K."/>
            <person name="Chibucos M."/>
            <person name="Ott S."/>
            <person name="Sadzewicz L."/>
            <person name="Sengamalay N."/>
            <person name="Shetty A.C."/>
            <person name="Su Q."/>
            <person name="Tallon L."/>
            <person name="Fraser C.M."/>
            <person name="Frutos R."/>
            <person name="Molina D.M."/>
            <person name="Krause P.J."/>
            <person name="Ben Mamoun C."/>
        </authorList>
    </citation>
    <scope>NUCLEOTIDE SEQUENCE [LARGE SCALE GENOMIC DNA]</scope>
    <source>
        <strain evidence="6 7">RI</strain>
    </source>
</reference>
<name>A0A1N6LWE0_BABMR</name>
<feature type="site" description="Interaction with DNA substrate" evidence="5">
    <location>
        <position position="429"/>
    </location>
</feature>
<keyword evidence="2" id="KW-0378">Hydrolase</keyword>
<dbReference type="PANTHER" id="PTHR22748:SF10">
    <property type="entry name" value="DNA-(APURINIC OR APYRIMIDINIC SITE) ENDONUCLEASE"/>
    <property type="match status" value="1"/>
</dbReference>
<evidence type="ECO:0000313" key="6">
    <source>
        <dbReference type="EMBL" id="SIO73188.1"/>
    </source>
</evidence>
<dbReference type="InterPro" id="IPR004808">
    <property type="entry name" value="AP_endonuc_1"/>
</dbReference>
<sequence length="444" mass="50562">MTNFENYPFVSVESSDRVSHSKKHVYGNVSRLLKEALDLVVYDEGKDVGTETELKLVDQETEYDPPIDLSKLIPDGMSELSYNDSLSSISSNELRLPENGYNEYLSEDDPKKIMVWDISGMHDMNKKSKAWNQFLALVNENNPCILILQNVKLCASKFTGICAKIPSKYNEGTIPPTYEQELEDGSFIDNLMKTSFKKYKVIHSLASWRVRGQMILLKKSFTPKRIRYNLNIKQNAKYHNHEGRVVIIEFDSFYLMSLITPGNGWITESIKQRKKWDLELTTFLKASKYIKAVIMVGNLNCSPEDIDVSNPAALKLEKTAVLHEEEQHGYPGTREVDRNGFEETLKAGDLWDVYRFMNPVEVEESESDSNALASTAKNPKYTSIVQTGDKCKCAVRTTLALMSTKFLRNIKSCEILGTMADLKPFGWRHLPVGLTLRVPKNKKI</sequence>
<keyword evidence="7" id="KW-1185">Reference proteome</keyword>
<feature type="binding site" evidence="4">
    <location>
        <position position="429"/>
    </location>
    <ligand>
        <name>Mg(2+)</name>
        <dbReference type="ChEBI" id="CHEBI:18420"/>
        <label>1</label>
    </ligand>
</feature>
<dbReference type="GO" id="GO:0046872">
    <property type="term" value="F:metal ion binding"/>
    <property type="evidence" value="ECO:0007669"/>
    <property type="project" value="UniProtKB-KW"/>
</dbReference>